<keyword evidence="3" id="KW-0862">Zinc</keyword>
<feature type="region of interest" description="Disordered" evidence="8">
    <location>
        <begin position="543"/>
        <end position="567"/>
    </location>
</feature>
<feature type="compositionally biased region" description="Low complexity" evidence="8">
    <location>
        <begin position="331"/>
        <end position="349"/>
    </location>
</feature>
<dbReference type="PROSITE" id="PS50048">
    <property type="entry name" value="ZN2_CY6_FUNGAL_2"/>
    <property type="match status" value="1"/>
</dbReference>
<protein>
    <recommendedName>
        <fullName evidence="9">Zn(2)-C6 fungal-type domain-containing protein</fullName>
    </recommendedName>
</protein>
<dbReference type="PANTHER" id="PTHR31313:SF78">
    <property type="entry name" value="TRANSCRIPTION FACTOR DOMAIN-CONTAINING PROTEIN"/>
    <property type="match status" value="1"/>
</dbReference>
<evidence type="ECO:0000259" key="9">
    <source>
        <dbReference type="PROSITE" id="PS50048"/>
    </source>
</evidence>
<evidence type="ECO:0000256" key="2">
    <source>
        <dbReference type="ARBA" id="ARBA00022723"/>
    </source>
</evidence>
<feature type="region of interest" description="Disordered" evidence="8">
    <location>
        <begin position="1"/>
        <end position="129"/>
    </location>
</feature>
<feature type="domain" description="Zn(2)-C6 fungal-type" evidence="9">
    <location>
        <begin position="174"/>
        <end position="206"/>
    </location>
</feature>
<keyword evidence="7" id="KW-0539">Nucleus</keyword>
<dbReference type="Proteomes" id="UP000053989">
    <property type="component" value="Unassembled WGS sequence"/>
</dbReference>
<reference evidence="11" key="2">
    <citation type="submission" date="2015-01" db="EMBL/GenBank/DDBJ databases">
        <title>Evolutionary Origins and Diversification of the Mycorrhizal Mutualists.</title>
        <authorList>
            <consortium name="DOE Joint Genome Institute"/>
            <consortium name="Mycorrhizal Genomics Consortium"/>
            <person name="Kohler A."/>
            <person name="Kuo A."/>
            <person name="Nagy L.G."/>
            <person name="Floudas D."/>
            <person name="Copeland A."/>
            <person name="Barry K.W."/>
            <person name="Cichocki N."/>
            <person name="Veneault-Fourrey C."/>
            <person name="LaButti K."/>
            <person name="Lindquist E.A."/>
            <person name="Lipzen A."/>
            <person name="Lundell T."/>
            <person name="Morin E."/>
            <person name="Murat C."/>
            <person name="Riley R."/>
            <person name="Ohm R."/>
            <person name="Sun H."/>
            <person name="Tunlid A."/>
            <person name="Henrissat B."/>
            <person name="Grigoriev I.V."/>
            <person name="Hibbett D.S."/>
            <person name="Martin F."/>
        </authorList>
    </citation>
    <scope>NUCLEOTIDE SEQUENCE [LARGE SCALE GENOMIC DNA]</scope>
    <source>
        <strain evidence="11">Foug A</strain>
    </source>
</reference>
<feature type="compositionally biased region" description="Polar residues" evidence="8">
    <location>
        <begin position="41"/>
        <end position="50"/>
    </location>
</feature>
<feature type="region of interest" description="Disordered" evidence="8">
    <location>
        <begin position="1175"/>
        <end position="1197"/>
    </location>
</feature>
<dbReference type="Pfam" id="PF04082">
    <property type="entry name" value="Fungal_trans"/>
    <property type="match status" value="1"/>
</dbReference>
<evidence type="ECO:0000256" key="3">
    <source>
        <dbReference type="ARBA" id="ARBA00022833"/>
    </source>
</evidence>
<dbReference type="SMART" id="SM00066">
    <property type="entry name" value="GAL4"/>
    <property type="match status" value="1"/>
</dbReference>
<dbReference type="SMART" id="SM00906">
    <property type="entry name" value="Fungal_trans"/>
    <property type="match status" value="1"/>
</dbReference>
<keyword evidence="11" id="KW-1185">Reference proteome</keyword>
<dbReference type="EMBL" id="KN822027">
    <property type="protein sequence ID" value="KIM64694.1"/>
    <property type="molecule type" value="Genomic_DNA"/>
</dbReference>
<accession>A0A0C3E8I5</accession>
<feature type="compositionally biased region" description="Polar residues" evidence="8">
    <location>
        <begin position="301"/>
        <end position="324"/>
    </location>
</feature>
<dbReference type="GO" id="GO:0000981">
    <property type="term" value="F:DNA-binding transcription factor activity, RNA polymerase II-specific"/>
    <property type="evidence" value="ECO:0007669"/>
    <property type="project" value="InterPro"/>
</dbReference>
<evidence type="ECO:0000313" key="10">
    <source>
        <dbReference type="EMBL" id="KIM64694.1"/>
    </source>
</evidence>
<keyword evidence="4" id="KW-0805">Transcription regulation</keyword>
<feature type="compositionally biased region" description="Basic residues" evidence="8">
    <location>
        <begin position="291"/>
        <end position="300"/>
    </location>
</feature>
<evidence type="ECO:0000256" key="8">
    <source>
        <dbReference type="SAM" id="MobiDB-lite"/>
    </source>
</evidence>
<keyword evidence="6" id="KW-0804">Transcription</keyword>
<feature type="compositionally biased region" description="Basic and acidic residues" evidence="8">
    <location>
        <begin position="351"/>
        <end position="372"/>
    </location>
</feature>
<feature type="compositionally biased region" description="Polar residues" evidence="8">
    <location>
        <begin position="74"/>
        <end position="83"/>
    </location>
</feature>
<feature type="region of interest" description="Disordered" evidence="8">
    <location>
        <begin position="288"/>
        <end position="415"/>
    </location>
</feature>
<dbReference type="CDD" id="cd12148">
    <property type="entry name" value="fungal_TF_MHR"/>
    <property type="match status" value="1"/>
</dbReference>
<dbReference type="InParanoid" id="A0A0C3E8I5"/>
<dbReference type="GO" id="GO:0005634">
    <property type="term" value="C:nucleus"/>
    <property type="evidence" value="ECO:0007669"/>
    <property type="project" value="UniProtKB-SubCell"/>
</dbReference>
<dbReference type="PANTHER" id="PTHR31313">
    <property type="entry name" value="TY1 ENHANCER ACTIVATOR"/>
    <property type="match status" value="1"/>
</dbReference>
<dbReference type="OrthoDB" id="2123952at2759"/>
<dbReference type="InterPro" id="IPR036864">
    <property type="entry name" value="Zn2-C6_fun-type_DNA-bd_sf"/>
</dbReference>
<feature type="compositionally biased region" description="Low complexity" evidence="8">
    <location>
        <begin position="1063"/>
        <end position="1072"/>
    </location>
</feature>
<dbReference type="CDD" id="cd00067">
    <property type="entry name" value="GAL4"/>
    <property type="match status" value="1"/>
</dbReference>
<dbReference type="InterPro" id="IPR051615">
    <property type="entry name" value="Transcr_Regulatory_Elem"/>
</dbReference>
<proteinExistence type="predicted"/>
<feature type="compositionally biased region" description="Low complexity" evidence="8">
    <location>
        <begin position="377"/>
        <end position="398"/>
    </location>
</feature>
<organism evidence="10 11">
    <name type="scientific">Scleroderma citrinum Foug A</name>
    <dbReference type="NCBI Taxonomy" id="1036808"/>
    <lineage>
        <taxon>Eukaryota</taxon>
        <taxon>Fungi</taxon>
        <taxon>Dikarya</taxon>
        <taxon>Basidiomycota</taxon>
        <taxon>Agaricomycotina</taxon>
        <taxon>Agaricomycetes</taxon>
        <taxon>Agaricomycetidae</taxon>
        <taxon>Boletales</taxon>
        <taxon>Sclerodermatineae</taxon>
        <taxon>Sclerodermataceae</taxon>
        <taxon>Scleroderma</taxon>
    </lineage>
</organism>
<keyword evidence="5" id="KW-0238">DNA-binding</keyword>
<dbReference type="SUPFAM" id="SSF57701">
    <property type="entry name" value="Zn2/Cys6 DNA-binding domain"/>
    <property type="match status" value="1"/>
</dbReference>
<evidence type="ECO:0000313" key="11">
    <source>
        <dbReference type="Proteomes" id="UP000053989"/>
    </source>
</evidence>
<dbReference type="STRING" id="1036808.A0A0C3E8I5"/>
<evidence type="ECO:0000256" key="7">
    <source>
        <dbReference type="ARBA" id="ARBA00023242"/>
    </source>
</evidence>
<evidence type="ECO:0000256" key="6">
    <source>
        <dbReference type="ARBA" id="ARBA00023163"/>
    </source>
</evidence>
<gene>
    <name evidence="10" type="ORF">SCLCIDRAFT_114536</name>
</gene>
<dbReference type="HOGENOM" id="CLU_004748_0_0_1"/>
<dbReference type="InterPro" id="IPR007219">
    <property type="entry name" value="XnlR_reg_dom"/>
</dbReference>
<dbReference type="AlphaFoldDB" id="A0A0C3E8I5"/>
<evidence type="ECO:0000256" key="4">
    <source>
        <dbReference type="ARBA" id="ARBA00023015"/>
    </source>
</evidence>
<sequence length="1216" mass="132478">MAVDTSANRTYFVATPPLHPPFPALRPTHRPSSFPLAVPSRTHSASSSSVKSERHSPARSDLSLPTLPDFTFHSPGSTPSVELSSPHHADHFRQLSSRFGMAPPHSNHASDGWNFKRPTSGPMHGPGMPIDLGEMSYTDEYDDADDMGELPTPSNASSHGGQADKVIRRRSSKACDQCRKSKCKCERAGDGSACKNCMMLGTACTFLGPSRKRGPPKGYIDAIEARLHQTEALLGILLALEADCPDRTDDTDTQEAVEKSGTLTSVLAALRKDTLAKDILNRVDLSPYGVRGRKTGKTKPRSNTQTQAVSSGSVDLQTTHPSTEWQDDVVSTLSRALPSLRSSRQSSSRDTNPETDRPKRQRRGLQDTDRDISPSAASSTRSPVFSVSSSASPVLSRTGEGPGSVADGGETDGEEDVAEALGQLSVNEDQQIRFHGKASGLHLLGINTRAEARNEGGIWRFPKARVWPPLPPSSGDPSTSTAAPEDPMNATLPSFNNDTDVDLPEPSVQEHLLELYFTYVHASFPILHKSAFREAYRSMKNQDAASPATEASEHEGSRTSRSPFSQPGQHVSRLLLLAMFAIAARYSNTTSPLPSPRRSDSPSPTPMWTAGDNYFSQAKTLLDRAYASSRPSTVQALLLLGYRELGIGAMAQAWMYTGMAIRMAQDLGMHRAADRWARAGLGKLFSDQELQERQRIWWGCVVLDVYVSTYIGRPLAIVGEDYNTHLPSVDASDEMEPWVTHTSLPPDVSGHGYRAGIEATGPVTGHVVSCFIASAKLSAILARTVQSIYTVSPVSSRHAKAIQLESALDKWRLELPEHLRFELRYNSAGNVKLPVGKSAPLPHVLMLHMQYWCTTLLLHRPFIRQAYLQNKKKTDSASDEGRLASERDYELCVKAANHIASIVFFYRDRYCLQRAPMFLCFYVFSASIMHTTNLSLCPDDPQARIGLDRCMEVLEDMEHVWPSAARALELLRECNPLSLLSGQPRPRASPTLTRQKRSAEHLAESNGNGYERSPSGGHVLTLPRGDNPIVPSQAPYAPAWRSGQYGTSNGEARAAAHSQDEFSQAGSISSGQSSSFFPWTGDGASAPYVPYPGTLSTSVLPQTYSTGLIGDARREPPQSVTSSSHHEPARIPGGGGGGHPSAGAQGYEPVGASRYPQYWNDYSSFGQIGMVYGTPQEGRHPAQAAPHPHPPQPQPQVGMYLNEPYGPLYGENRCFE</sequence>
<dbReference type="Gene3D" id="4.10.240.10">
    <property type="entry name" value="Zn(2)-C6 fungal-type DNA-binding domain"/>
    <property type="match status" value="1"/>
</dbReference>
<evidence type="ECO:0000256" key="1">
    <source>
        <dbReference type="ARBA" id="ARBA00004123"/>
    </source>
</evidence>
<dbReference type="GO" id="GO:0008270">
    <property type="term" value="F:zinc ion binding"/>
    <property type="evidence" value="ECO:0007669"/>
    <property type="project" value="InterPro"/>
</dbReference>
<dbReference type="GO" id="GO:0003677">
    <property type="term" value="F:DNA binding"/>
    <property type="evidence" value="ECO:0007669"/>
    <property type="project" value="UniProtKB-KW"/>
</dbReference>
<comment type="subcellular location">
    <subcellularLocation>
        <location evidence="1">Nucleus</location>
    </subcellularLocation>
</comment>
<dbReference type="FunCoup" id="A0A0C3E8I5">
    <property type="interactions" value="30"/>
</dbReference>
<feature type="region of interest" description="Disordered" evidence="8">
    <location>
        <begin position="589"/>
        <end position="609"/>
    </location>
</feature>
<dbReference type="GO" id="GO:0006351">
    <property type="term" value="P:DNA-templated transcription"/>
    <property type="evidence" value="ECO:0007669"/>
    <property type="project" value="InterPro"/>
</dbReference>
<evidence type="ECO:0000256" key="5">
    <source>
        <dbReference type="ARBA" id="ARBA00023125"/>
    </source>
</evidence>
<feature type="region of interest" description="Disordered" evidence="8">
    <location>
        <begin position="1108"/>
        <end position="1149"/>
    </location>
</feature>
<dbReference type="InterPro" id="IPR001138">
    <property type="entry name" value="Zn2Cys6_DnaBD"/>
</dbReference>
<dbReference type="Pfam" id="PF00172">
    <property type="entry name" value="Zn_clus"/>
    <property type="match status" value="1"/>
</dbReference>
<dbReference type="PROSITE" id="PS00463">
    <property type="entry name" value="ZN2_CY6_FUNGAL_1"/>
    <property type="match status" value="1"/>
</dbReference>
<feature type="region of interest" description="Disordered" evidence="8">
    <location>
        <begin position="463"/>
        <end position="492"/>
    </location>
</feature>
<feature type="region of interest" description="Disordered" evidence="8">
    <location>
        <begin position="981"/>
        <end position="1072"/>
    </location>
</feature>
<name>A0A0C3E8I5_9AGAM</name>
<reference evidence="10 11" key="1">
    <citation type="submission" date="2014-04" db="EMBL/GenBank/DDBJ databases">
        <authorList>
            <consortium name="DOE Joint Genome Institute"/>
            <person name="Kuo A."/>
            <person name="Kohler A."/>
            <person name="Nagy L.G."/>
            <person name="Floudas D."/>
            <person name="Copeland A."/>
            <person name="Barry K.W."/>
            <person name="Cichocki N."/>
            <person name="Veneault-Fourrey C."/>
            <person name="LaButti K."/>
            <person name="Lindquist E.A."/>
            <person name="Lipzen A."/>
            <person name="Lundell T."/>
            <person name="Morin E."/>
            <person name="Murat C."/>
            <person name="Sun H."/>
            <person name="Tunlid A."/>
            <person name="Henrissat B."/>
            <person name="Grigoriev I.V."/>
            <person name="Hibbett D.S."/>
            <person name="Martin F."/>
            <person name="Nordberg H.P."/>
            <person name="Cantor M.N."/>
            <person name="Hua S.X."/>
        </authorList>
    </citation>
    <scope>NUCLEOTIDE SEQUENCE [LARGE SCALE GENOMIC DNA]</scope>
    <source>
        <strain evidence="10 11">Foug A</strain>
    </source>
</reference>
<keyword evidence="2" id="KW-0479">Metal-binding</keyword>